<keyword evidence="7" id="KW-1185">Reference proteome</keyword>
<dbReference type="CDD" id="cd01362">
    <property type="entry name" value="Fumarase_classII"/>
    <property type="match status" value="1"/>
</dbReference>
<sequence length="465" mass="50452">MNEFRYEQDSMGKIAVPSHRLWGAQTQRSLEHFRISTEKMPQTLIYALAITKRASATVNNQLGLLDSQKASAIIDTADEVLANKHPSEFPLAIWQTGSGTQTNMNMNEVLANRASELLGGKRGMERKVHPNDDVNKSQSSNDVFPTAMHIAAKLATVQQLIPALETLTQALSQKSASFSDVVKIGRTHLQDATPLTLGQEISGWVSMLTFAKSHLIAAMDHLSELALGGTAVGTGLNTHPDYANLVAQEIATFTGESFTSAPNKFEALATCDALVHFHGALKGLAASLMKIANDVRWLASGPRSGIGEITIPENEPGSSIMPGKVNPTQCEALTMICAQVMGNDVAITVGGASGNFELNVFRPMIIHNVLQSLRLLADGMHSFTEHCALGIEPDRRRIQQLVENSLMVVTALNPYIGYDKAAVIAKKAHHEGLTLKASALELGYLTEQQFDQWVRPEHMTGQQQD</sequence>
<feature type="active site" description="Proton donor/acceptor" evidence="3">
    <location>
        <position position="188"/>
    </location>
</feature>
<dbReference type="PANTHER" id="PTHR11444">
    <property type="entry name" value="ASPARTATEAMMONIA/ARGININOSUCCINATE/ADENYLOSUCCINATE LYASE"/>
    <property type="match status" value="1"/>
</dbReference>
<dbReference type="RefSeq" id="WP_214235642.1">
    <property type="nucleotide sequence ID" value="NZ_JABBFR010000002.1"/>
</dbReference>
<feature type="binding site" evidence="3">
    <location>
        <begin position="98"/>
        <end position="100"/>
    </location>
    <ligand>
        <name>substrate</name>
    </ligand>
</feature>
<dbReference type="EMBL" id="JABBFR010000002">
    <property type="protein sequence ID" value="MBT0723172.1"/>
    <property type="molecule type" value="Genomic_DNA"/>
</dbReference>
<dbReference type="PRINTS" id="PR00149">
    <property type="entry name" value="FUMRATELYASE"/>
</dbReference>
<evidence type="ECO:0000259" key="4">
    <source>
        <dbReference type="Pfam" id="PF00206"/>
    </source>
</evidence>
<dbReference type="InterPro" id="IPR018951">
    <property type="entry name" value="Fumarase_C_C"/>
</dbReference>
<comment type="similarity">
    <text evidence="1 3">Belongs to the class-II fumarase/aspartase family. Fumarase subfamily.</text>
</comment>
<feature type="binding site" evidence="3">
    <location>
        <position position="319"/>
    </location>
    <ligand>
        <name>substrate</name>
    </ligand>
</feature>
<dbReference type="PANTHER" id="PTHR11444:SF1">
    <property type="entry name" value="FUMARATE HYDRATASE, MITOCHONDRIAL"/>
    <property type="match status" value="1"/>
</dbReference>
<evidence type="ECO:0000313" key="7">
    <source>
        <dbReference type="Proteomes" id="UP000790096"/>
    </source>
</evidence>
<feature type="binding site" evidence="3">
    <location>
        <position position="187"/>
    </location>
    <ligand>
        <name>substrate</name>
    </ligand>
</feature>
<dbReference type="PROSITE" id="PS00163">
    <property type="entry name" value="FUMARATE_LYASES"/>
    <property type="match status" value="1"/>
</dbReference>
<dbReference type="Gene3D" id="1.10.40.30">
    <property type="entry name" value="Fumarase/aspartase (C-terminal domain)"/>
    <property type="match status" value="1"/>
</dbReference>
<dbReference type="HAMAP" id="MF_00743">
    <property type="entry name" value="FumaraseC"/>
    <property type="match status" value="1"/>
</dbReference>
<dbReference type="Pfam" id="PF10415">
    <property type="entry name" value="FumaraseC_C"/>
    <property type="match status" value="1"/>
</dbReference>
<feature type="domain" description="Fumarate lyase N-terminal" evidence="4">
    <location>
        <begin position="12"/>
        <end position="342"/>
    </location>
</feature>
<keyword evidence="2 3" id="KW-0456">Lyase</keyword>
<dbReference type="InterPro" id="IPR008948">
    <property type="entry name" value="L-Aspartase-like"/>
</dbReference>
<feature type="binding site" evidence="3">
    <location>
        <begin position="139"/>
        <end position="141"/>
    </location>
    <ligand>
        <name>substrate</name>
    </ligand>
</feature>
<feature type="site" description="Important for catalytic activity" evidence="3">
    <location>
        <position position="331"/>
    </location>
</feature>
<comment type="caution">
    <text evidence="6">The sequence shown here is derived from an EMBL/GenBank/DDBJ whole genome shotgun (WGS) entry which is preliminary data.</text>
</comment>
<protein>
    <recommendedName>
        <fullName evidence="3">Fumarate hydratase class II</fullName>
        <shortName evidence="3">Fumarase C</shortName>
        <ecNumber evidence="3">4.2.1.2</ecNumber>
    </recommendedName>
    <alternativeName>
        <fullName evidence="3">Aerobic fumarase</fullName>
    </alternativeName>
    <alternativeName>
        <fullName evidence="3">Iron-independent fumarase</fullName>
    </alternativeName>
</protein>
<dbReference type="EC" id="4.2.1.2" evidence="3"/>
<dbReference type="InterPro" id="IPR022761">
    <property type="entry name" value="Fumarate_lyase_N"/>
</dbReference>
<evidence type="ECO:0000256" key="2">
    <source>
        <dbReference type="ARBA" id="ARBA00023239"/>
    </source>
</evidence>
<evidence type="ECO:0000256" key="1">
    <source>
        <dbReference type="ARBA" id="ARBA00009084"/>
    </source>
</evidence>
<evidence type="ECO:0000259" key="5">
    <source>
        <dbReference type="Pfam" id="PF10415"/>
    </source>
</evidence>
<evidence type="ECO:0000313" key="6">
    <source>
        <dbReference type="EMBL" id="MBT0723172.1"/>
    </source>
</evidence>
<evidence type="ECO:0000256" key="3">
    <source>
        <dbReference type="HAMAP-Rule" id="MF_00743"/>
    </source>
</evidence>
<dbReference type="Gene3D" id="1.10.275.10">
    <property type="entry name" value="Fumarase/aspartase (N-terminal domain)"/>
    <property type="match status" value="1"/>
</dbReference>
<comment type="subcellular location">
    <subcellularLocation>
        <location evidence="3">Cytoplasm</location>
    </subcellularLocation>
</comment>
<dbReference type="Proteomes" id="UP000790096">
    <property type="component" value="Unassembled WGS sequence"/>
</dbReference>
<feature type="binding site" description="in site B" evidence="3">
    <location>
        <begin position="129"/>
        <end position="132"/>
    </location>
    <ligand>
        <name>substrate</name>
    </ligand>
</feature>
<proteinExistence type="inferred from homology"/>
<feature type="domain" description="Fumarase C C-terminal" evidence="5">
    <location>
        <begin position="409"/>
        <end position="461"/>
    </location>
</feature>
<comment type="miscellaneous">
    <text evidence="3">There are 2 substrate-binding sites: the catalytic A site, and the non-catalytic B site that may play a role in the transfer of substrate or product between the active site and the solvent. Alternatively, the B site may bind allosteric effectors.</text>
</comment>
<accession>A0ABS5ST35</accession>
<comment type="catalytic activity">
    <reaction evidence="3">
        <text>(S)-malate = fumarate + H2O</text>
        <dbReference type="Rhea" id="RHEA:12460"/>
        <dbReference type="ChEBI" id="CHEBI:15377"/>
        <dbReference type="ChEBI" id="CHEBI:15589"/>
        <dbReference type="ChEBI" id="CHEBI:29806"/>
        <dbReference type="EC" id="4.2.1.2"/>
    </reaction>
</comment>
<comment type="function">
    <text evidence="3">Involved in the TCA cycle. Catalyzes the stereospecific interconversion of fumarate to L-malate.</text>
</comment>
<keyword evidence="3" id="KW-0963">Cytoplasm</keyword>
<dbReference type="NCBIfam" id="NF008909">
    <property type="entry name" value="PRK12273.1"/>
    <property type="match status" value="1"/>
</dbReference>
<gene>
    <name evidence="3 6" type="primary">fumC</name>
    <name evidence="6" type="ORF">HH682_01695</name>
</gene>
<dbReference type="Gene3D" id="1.20.200.10">
    <property type="entry name" value="Fumarase/aspartase (Central domain)"/>
    <property type="match status" value="1"/>
</dbReference>
<dbReference type="InterPro" id="IPR020557">
    <property type="entry name" value="Fumarate_lyase_CS"/>
</dbReference>
<dbReference type="NCBIfam" id="TIGR00979">
    <property type="entry name" value="fumC_II"/>
    <property type="match status" value="1"/>
</dbReference>
<dbReference type="InterPro" id="IPR005677">
    <property type="entry name" value="Fum_hydII"/>
</dbReference>
<name>A0ABS5ST35_9GAMM</name>
<comment type="subunit">
    <text evidence="3">Homotetramer.</text>
</comment>
<organism evidence="6 7">
    <name type="scientific">Rosenbergiella gaditana</name>
    <dbReference type="NCBI Taxonomy" id="2726987"/>
    <lineage>
        <taxon>Bacteria</taxon>
        <taxon>Pseudomonadati</taxon>
        <taxon>Pseudomonadota</taxon>
        <taxon>Gammaproteobacteria</taxon>
        <taxon>Enterobacterales</taxon>
        <taxon>Erwiniaceae</taxon>
        <taxon>Rosenbergiella</taxon>
    </lineage>
</organism>
<dbReference type="GO" id="GO:0004333">
    <property type="term" value="F:fumarate hydratase activity"/>
    <property type="evidence" value="ECO:0007669"/>
    <property type="project" value="UniProtKB-EC"/>
</dbReference>
<dbReference type="InterPro" id="IPR024083">
    <property type="entry name" value="Fumarase/histidase_N"/>
</dbReference>
<comment type="pathway">
    <text evidence="3">Carbohydrate metabolism; tricarboxylic acid cycle; (S)-malate from fumarate: step 1/1.</text>
</comment>
<dbReference type="Pfam" id="PF00206">
    <property type="entry name" value="Lyase_1"/>
    <property type="match status" value="1"/>
</dbReference>
<dbReference type="SUPFAM" id="SSF48557">
    <property type="entry name" value="L-aspartase-like"/>
    <property type="match status" value="1"/>
</dbReference>
<feature type="active site" evidence="3">
    <location>
        <position position="318"/>
    </location>
</feature>
<dbReference type="InterPro" id="IPR000362">
    <property type="entry name" value="Fumarate_lyase_fam"/>
</dbReference>
<reference evidence="6 7" key="1">
    <citation type="submission" date="2020-04" db="EMBL/GenBank/DDBJ databases">
        <title>Genome sequencing of Rosenbergiella species.</title>
        <authorList>
            <person name="Alvarez-Perez S."/>
            <person name="Lievens B."/>
        </authorList>
    </citation>
    <scope>NUCLEOTIDE SEQUENCE [LARGE SCALE GENOMIC DNA]</scope>
    <source>
        <strain evidence="6 7">S61</strain>
    </source>
</reference>
<feature type="binding site" evidence="3">
    <location>
        <begin position="324"/>
        <end position="326"/>
    </location>
    <ligand>
        <name>substrate</name>
    </ligand>
</feature>
<keyword evidence="3" id="KW-0816">Tricarboxylic acid cycle</keyword>